<reference evidence="1 2" key="1">
    <citation type="submission" date="2016-10" db="EMBL/GenBank/DDBJ databases">
        <authorList>
            <person name="de Groot N.N."/>
        </authorList>
    </citation>
    <scope>NUCLEOTIDE SEQUENCE [LARGE SCALE GENOMIC DNA]</scope>
    <source>
        <strain evidence="1 2">ATCC 29281</strain>
    </source>
</reference>
<sequence length="56" mass="6187">MKHRYIQRWILPIGALTVVMMLTGCEGTRLGLGNMNQKNDICPAKSAQTLDPGKCI</sequence>
<name>A0A1H4FPJ4_9GAMM</name>
<organism evidence="1 2">
    <name type="scientific">Lonsdalea quercina</name>
    <dbReference type="NCBI Taxonomy" id="71657"/>
    <lineage>
        <taxon>Bacteria</taxon>
        <taxon>Pseudomonadati</taxon>
        <taxon>Pseudomonadota</taxon>
        <taxon>Gammaproteobacteria</taxon>
        <taxon>Enterobacterales</taxon>
        <taxon>Pectobacteriaceae</taxon>
        <taxon>Lonsdalea</taxon>
    </lineage>
</organism>
<dbReference type="AlphaFoldDB" id="A0A1H4FPJ4"/>
<dbReference type="Proteomes" id="UP000187280">
    <property type="component" value="Unassembled WGS sequence"/>
</dbReference>
<dbReference type="EMBL" id="FNQS01000014">
    <property type="protein sequence ID" value="SEA99279.1"/>
    <property type="molecule type" value="Genomic_DNA"/>
</dbReference>
<proteinExistence type="predicted"/>
<evidence type="ECO:0000313" key="1">
    <source>
        <dbReference type="EMBL" id="SEA99279.1"/>
    </source>
</evidence>
<keyword evidence="2" id="KW-1185">Reference proteome</keyword>
<protein>
    <submittedName>
        <fullName evidence="1">Uncharacterized protein</fullName>
    </submittedName>
</protein>
<dbReference type="PROSITE" id="PS51257">
    <property type="entry name" value="PROKAR_LIPOPROTEIN"/>
    <property type="match status" value="1"/>
</dbReference>
<evidence type="ECO:0000313" key="2">
    <source>
        <dbReference type="Proteomes" id="UP000187280"/>
    </source>
</evidence>
<accession>A0A1H4FPJ4</accession>
<gene>
    <name evidence="1" type="ORF">SAMN02982996_03184</name>
</gene>